<sequence length="1019" mass="116628">MSWKQKCIWFFCKRYLKTECPSHDWEEAAMVRLVDDEEFLMSFVRRQDGGSSLKPLWELYGHDQDLFLPIADMAEALSVSFFLPPRRPGHTTEQSAKLLQYLVSSGPSRLTLAATFVQRIQLHLNQLEQQWRAANPGGWVLGDWFTGEYLFTKGLKFLVEKFERKVMEQESDKAIEFILKLEHKSRPLHNSIGPTDTVSGNPSEICYLLAAAGSGKTHRMFKMLEEKFGFYIVSGGVGDQENWQDVGDRLYQPRASTASRDAKLLMRILDQEWTSPYWEHMNRSRSELWFDDRCRLLLKNRLLLLLFVSHKSCERRFALQPWHWLQYQLSCNGDSDPFSRLLRCLFFSERDAFDFPLVEAINEDTPYLWCFDEVQCDLDEMNPISTNSGQYDPHSSMSTLSATITSLLILRGSHSSILAGTALNLGRIEEEVRAGIELAFEVRDSEDHEYSKPCPRALDRCHLISNDEDLDALLEPTIGSLLEIIWDATSPVLPTYEPQLIGSRLGASLVGNETILEDASFLNKFRQSRLEGVFGQQEQDVVGEILAQFRSEKFWPEIKHHGIALRGRYRWSVCYIEELFRNLVLHGFLTKALVRKASKSVQETAKEPLRRRIQELAVSKDPQKKQVATDIFHMAIQFELYGRSRILNTASAAVLIEQALAYVQGVVEGKVEVCLAERLVIDTVMEYLRKTYPPGSITDQNLGSWQYSPSSFGFISEDRLGEAIYSFAHETQDEAKRRSFLLNFDSVYEISPTTTAGLTSLGLEDFVLEQELGPAAMGLDENGDVGQWLDQVVQGCPRQSFLLPSTSAGPDLMFVLCNKSMNPVRRLVCAVQLKVVKNFRINEKVLNTLDPDQWYRGSKSLHERRRFLESFNELKKATKNGEEIAYLSILFLVCNENVETKKIVTALRTKKQINNFAQDIVSKVEIRHKKAESKLSKKQSPQNQRAYDASLIDINETDCLMKQIRRTDYYAKVITSTSVEPIFGPIYNRIAQGMKDKLVNNDDQEEGEDEDEDEIYVGQ</sequence>
<dbReference type="Proteomes" id="UP001172386">
    <property type="component" value="Unassembled WGS sequence"/>
</dbReference>
<name>A0ACC3AKM0_9EURO</name>
<comment type="caution">
    <text evidence="1">The sequence shown here is derived from an EMBL/GenBank/DDBJ whole genome shotgun (WGS) entry which is preliminary data.</text>
</comment>
<proteinExistence type="predicted"/>
<evidence type="ECO:0000313" key="2">
    <source>
        <dbReference type="Proteomes" id="UP001172386"/>
    </source>
</evidence>
<protein>
    <submittedName>
        <fullName evidence="1">Uncharacterized protein</fullName>
    </submittedName>
</protein>
<dbReference type="EMBL" id="JAPDRQ010000004">
    <property type="protein sequence ID" value="KAJ9664200.1"/>
    <property type="molecule type" value="Genomic_DNA"/>
</dbReference>
<accession>A0ACC3AKM0</accession>
<reference evidence="1" key="1">
    <citation type="submission" date="2022-10" db="EMBL/GenBank/DDBJ databases">
        <title>Culturing micro-colonial fungi from biological soil crusts in the Mojave desert and describing Neophaeococcomyces mojavensis, and introducing the new genera and species Taxawa tesnikishii.</title>
        <authorList>
            <person name="Kurbessoian T."/>
            <person name="Stajich J.E."/>
        </authorList>
    </citation>
    <scope>NUCLEOTIDE SEQUENCE</scope>
    <source>
        <strain evidence="1">JES_112</strain>
    </source>
</reference>
<evidence type="ECO:0000313" key="1">
    <source>
        <dbReference type="EMBL" id="KAJ9664200.1"/>
    </source>
</evidence>
<keyword evidence="2" id="KW-1185">Reference proteome</keyword>
<gene>
    <name evidence="1" type="ORF">H2198_000418</name>
</gene>
<organism evidence="1 2">
    <name type="scientific">Neophaeococcomyces mojaviensis</name>
    <dbReference type="NCBI Taxonomy" id="3383035"/>
    <lineage>
        <taxon>Eukaryota</taxon>
        <taxon>Fungi</taxon>
        <taxon>Dikarya</taxon>
        <taxon>Ascomycota</taxon>
        <taxon>Pezizomycotina</taxon>
        <taxon>Eurotiomycetes</taxon>
        <taxon>Chaetothyriomycetidae</taxon>
        <taxon>Chaetothyriales</taxon>
        <taxon>Chaetothyriales incertae sedis</taxon>
        <taxon>Neophaeococcomyces</taxon>
    </lineage>
</organism>